<accession>A0AAD7IFP2</accession>
<reference evidence="1" key="1">
    <citation type="submission" date="2023-03" db="EMBL/GenBank/DDBJ databases">
        <title>Massive genome expansion in bonnet fungi (Mycena s.s.) driven by repeated elements and novel gene families across ecological guilds.</title>
        <authorList>
            <consortium name="Lawrence Berkeley National Laboratory"/>
            <person name="Harder C.B."/>
            <person name="Miyauchi S."/>
            <person name="Viragh M."/>
            <person name="Kuo A."/>
            <person name="Thoen E."/>
            <person name="Andreopoulos B."/>
            <person name="Lu D."/>
            <person name="Skrede I."/>
            <person name="Drula E."/>
            <person name="Henrissat B."/>
            <person name="Morin E."/>
            <person name="Kohler A."/>
            <person name="Barry K."/>
            <person name="LaButti K."/>
            <person name="Morin E."/>
            <person name="Salamov A."/>
            <person name="Lipzen A."/>
            <person name="Mereny Z."/>
            <person name="Hegedus B."/>
            <person name="Baldrian P."/>
            <person name="Stursova M."/>
            <person name="Weitz H."/>
            <person name="Taylor A."/>
            <person name="Grigoriev I.V."/>
            <person name="Nagy L.G."/>
            <person name="Martin F."/>
            <person name="Kauserud H."/>
        </authorList>
    </citation>
    <scope>NUCLEOTIDE SEQUENCE</scope>
    <source>
        <strain evidence="1">CBHHK188m</strain>
    </source>
</reference>
<name>A0AAD7IFP2_9AGAR</name>
<dbReference type="AlphaFoldDB" id="A0AAD7IFP2"/>
<protein>
    <submittedName>
        <fullName evidence="1">Uncharacterized protein</fullName>
    </submittedName>
</protein>
<evidence type="ECO:0000313" key="1">
    <source>
        <dbReference type="EMBL" id="KAJ7741982.1"/>
    </source>
</evidence>
<proteinExistence type="predicted"/>
<dbReference type="EMBL" id="JARJLG010000120">
    <property type="protein sequence ID" value="KAJ7741982.1"/>
    <property type="molecule type" value="Genomic_DNA"/>
</dbReference>
<dbReference type="Proteomes" id="UP001215280">
    <property type="component" value="Unassembled WGS sequence"/>
</dbReference>
<evidence type="ECO:0000313" key="2">
    <source>
        <dbReference type="Proteomes" id="UP001215280"/>
    </source>
</evidence>
<comment type="caution">
    <text evidence="1">The sequence shown here is derived from an EMBL/GenBank/DDBJ whole genome shotgun (WGS) entry which is preliminary data.</text>
</comment>
<sequence>MRSQSQEALVTLVKGLVNGPASWTAPMMPKSSFLARFLPGSTRRPQKRAEISNQFIIHASVQAGPWNAPRLLAGGEYVLFNNQTLECWSVRHDKLVWSYERNGPDAFVSVFGAEVVEGGDQVNIIVCERFGTYGDRERSLIQILNLNFATGMSTRLLSDFYRDIYGFTEAKICGNIACLLLRQYGSPKKNYSILMDWQVGSCLKLAANDSETPFHLSLISNRVLFMAENFSGTPEISLINTTAFSRHWRQTTDYSTLDTLHISEIEADIRDSVALGTRKQLYPWNRDFGAYESPVREGTYKVLLQLVGYTSRGRTHAMVYSYSLSLPNGTRDRVIWRRTAAQSAEHMLYGSSGFSYPGHKLQFRQRVYAITHLGDPSHAVALDLLDDADSPRLSTYTGAVTYTSRSQELVVITYFK</sequence>
<keyword evidence="2" id="KW-1185">Reference proteome</keyword>
<gene>
    <name evidence="1" type="ORF">DFH07DRAFT_837197</name>
</gene>
<organism evidence="1 2">
    <name type="scientific">Mycena maculata</name>
    <dbReference type="NCBI Taxonomy" id="230809"/>
    <lineage>
        <taxon>Eukaryota</taxon>
        <taxon>Fungi</taxon>
        <taxon>Dikarya</taxon>
        <taxon>Basidiomycota</taxon>
        <taxon>Agaricomycotina</taxon>
        <taxon>Agaricomycetes</taxon>
        <taxon>Agaricomycetidae</taxon>
        <taxon>Agaricales</taxon>
        <taxon>Marasmiineae</taxon>
        <taxon>Mycenaceae</taxon>
        <taxon>Mycena</taxon>
    </lineage>
</organism>